<dbReference type="KEGG" id="apln:108736180"/>
<evidence type="ECO:0000313" key="6">
    <source>
        <dbReference type="RefSeq" id="XP_018324010.1"/>
    </source>
</evidence>
<organism evidence="5 6">
    <name type="scientific">Agrilus planipennis</name>
    <name type="common">Emerald ash borer</name>
    <name type="synonym">Agrilus marcopoli</name>
    <dbReference type="NCBI Taxonomy" id="224129"/>
    <lineage>
        <taxon>Eukaryota</taxon>
        <taxon>Metazoa</taxon>
        <taxon>Ecdysozoa</taxon>
        <taxon>Arthropoda</taxon>
        <taxon>Hexapoda</taxon>
        <taxon>Insecta</taxon>
        <taxon>Pterygota</taxon>
        <taxon>Neoptera</taxon>
        <taxon>Endopterygota</taxon>
        <taxon>Coleoptera</taxon>
        <taxon>Polyphaga</taxon>
        <taxon>Elateriformia</taxon>
        <taxon>Buprestoidea</taxon>
        <taxon>Buprestidae</taxon>
        <taxon>Agrilinae</taxon>
        <taxon>Agrilus</taxon>
    </lineage>
</organism>
<evidence type="ECO:0000256" key="4">
    <source>
        <dbReference type="ARBA" id="ARBA00023128"/>
    </source>
</evidence>
<dbReference type="InterPro" id="IPR010591">
    <property type="entry name" value="ATP11"/>
</dbReference>
<keyword evidence="3" id="KW-0809">Transit peptide</keyword>
<dbReference type="GO" id="GO:0033615">
    <property type="term" value="P:mitochondrial proton-transporting ATP synthase complex assembly"/>
    <property type="evidence" value="ECO:0007669"/>
    <property type="project" value="TreeGrafter"/>
</dbReference>
<comment type="subcellular location">
    <subcellularLocation>
        <location evidence="1">Mitochondrion</location>
    </subcellularLocation>
</comment>
<dbReference type="PANTHER" id="PTHR13126">
    <property type="entry name" value="CHAPERONE ATP11"/>
    <property type="match status" value="1"/>
</dbReference>
<evidence type="ECO:0000256" key="1">
    <source>
        <dbReference type="ARBA" id="ARBA00004173"/>
    </source>
</evidence>
<sequence>MDKILRISLQIFNNKSYKCIQNIQYRQIMTTPKFMKDAVEELERNPYYEKYAQKIAKLQQTSPEEFLSRIEARENEKQKPKFGGIEERQYSSLLEPKKSLPSTLLSDSNEESLNKIMKLDLVKNKSTEEIKKIWEQYHIQKDVIAATIPAYDYDIIIEESKKYPTFLFPVPRSQGYEFIMCQFDKNHVHFTPLLYYQEVHKENAPECLTITHFDEFKDNKGIVLMRGEFDKNVLNAKEAQCLANQLQLFYTRKDSSRMELLERFTKRPDEFKHIDLIKTIETLSL</sequence>
<dbReference type="Pfam" id="PF06644">
    <property type="entry name" value="ATP11"/>
    <property type="match status" value="1"/>
</dbReference>
<evidence type="ECO:0000256" key="3">
    <source>
        <dbReference type="ARBA" id="ARBA00022946"/>
    </source>
</evidence>
<comment type="similarity">
    <text evidence="2">Belongs to the ATP11 family.</text>
</comment>
<dbReference type="GO" id="GO:0005739">
    <property type="term" value="C:mitochondrion"/>
    <property type="evidence" value="ECO:0007669"/>
    <property type="project" value="UniProtKB-SubCell"/>
</dbReference>
<proteinExistence type="inferred from homology"/>
<dbReference type="OrthoDB" id="16535at2759"/>
<keyword evidence="5" id="KW-1185">Reference proteome</keyword>
<dbReference type="PANTHER" id="PTHR13126:SF0">
    <property type="entry name" value="ATP SYNTHASE MITOCHONDRIAL F1 COMPLEX ASSEMBLY FACTOR 1"/>
    <property type="match status" value="1"/>
</dbReference>
<dbReference type="InParanoid" id="A0A1W4WVC1"/>
<name>A0A1W4WVC1_AGRPL</name>
<dbReference type="FunCoup" id="A0A1W4WVC1">
    <property type="interactions" value="1146"/>
</dbReference>
<reference evidence="6" key="1">
    <citation type="submission" date="2025-08" db="UniProtKB">
        <authorList>
            <consortium name="RefSeq"/>
        </authorList>
    </citation>
    <scope>IDENTIFICATION</scope>
    <source>
        <tissue evidence="6">Entire body</tissue>
    </source>
</reference>
<protein>
    <submittedName>
        <fullName evidence="6">ATP synthase mitochondrial F1 complex assembly factor 1 isoform X1</fullName>
    </submittedName>
</protein>
<dbReference type="RefSeq" id="XP_018324010.1">
    <property type="nucleotide sequence ID" value="XM_018468508.2"/>
</dbReference>
<accession>A0A1W4WVC1</accession>
<gene>
    <name evidence="6" type="primary">LOC108736180</name>
</gene>
<dbReference type="STRING" id="224129.A0A1W4WVC1"/>
<evidence type="ECO:0000256" key="2">
    <source>
        <dbReference type="ARBA" id="ARBA00009116"/>
    </source>
</evidence>
<dbReference type="GeneID" id="108736180"/>
<dbReference type="Proteomes" id="UP000192223">
    <property type="component" value="Unplaced"/>
</dbReference>
<dbReference type="AlphaFoldDB" id="A0A1W4WVC1"/>
<keyword evidence="4" id="KW-0496">Mitochondrion</keyword>
<evidence type="ECO:0000313" key="5">
    <source>
        <dbReference type="Proteomes" id="UP000192223"/>
    </source>
</evidence>